<keyword evidence="4 6" id="KW-1133">Transmembrane helix</keyword>
<protein>
    <submittedName>
        <fullName evidence="8">Unannotated protein</fullName>
    </submittedName>
</protein>
<feature type="transmembrane region" description="Helical" evidence="6">
    <location>
        <begin position="52"/>
        <end position="69"/>
    </location>
</feature>
<keyword evidence="5 6" id="KW-0472">Membrane</keyword>
<dbReference type="InterPro" id="IPR016174">
    <property type="entry name" value="Di-haem_cyt_TM"/>
</dbReference>
<evidence type="ECO:0000259" key="7">
    <source>
        <dbReference type="Pfam" id="PF01292"/>
    </source>
</evidence>
<dbReference type="PANTHER" id="PTHR30074">
    <property type="entry name" value="FORMATE DEHYDROGENASE, NITRATE-INDUCIBLE, CYTOCHROME B556 FDN SUBUNIT"/>
    <property type="match status" value="1"/>
</dbReference>
<feature type="transmembrane region" description="Helical" evidence="6">
    <location>
        <begin position="109"/>
        <end position="131"/>
    </location>
</feature>
<organism evidence="8">
    <name type="scientific">freshwater metagenome</name>
    <dbReference type="NCBI Taxonomy" id="449393"/>
    <lineage>
        <taxon>unclassified sequences</taxon>
        <taxon>metagenomes</taxon>
        <taxon>ecological metagenomes</taxon>
    </lineage>
</organism>
<dbReference type="AlphaFoldDB" id="A0A6J6NKQ3"/>
<dbReference type="InterPro" id="IPR051817">
    <property type="entry name" value="FDH_cytochrome_b556_subunit"/>
</dbReference>
<dbReference type="GO" id="GO:0009055">
    <property type="term" value="F:electron transfer activity"/>
    <property type="evidence" value="ECO:0007669"/>
    <property type="project" value="InterPro"/>
</dbReference>
<feature type="transmembrane region" description="Helical" evidence="6">
    <location>
        <begin position="12"/>
        <end position="32"/>
    </location>
</feature>
<dbReference type="GO" id="GO:0015944">
    <property type="term" value="P:formate oxidation"/>
    <property type="evidence" value="ECO:0007669"/>
    <property type="project" value="TreeGrafter"/>
</dbReference>
<sequence>MGRIERFTLTERALHWVHAVAFFAMLLTGLALYLPALETAIGRRGLVKSTHLWSAIAWGAALVIVVLVGNRRALRRTAQELDNFDRDDLRFLTGRSGAPQGRFNGGQKVNAILTVAFALLFAVSGVLLWLGERDTRFRFDGTVFLHDALMWVSLVLLIGHLYLAVINPRTRHALAGITEGSVREDWAREHHAKWVDAPAVAPPEGVATPERSPV</sequence>
<dbReference type="Gene3D" id="1.20.950.20">
    <property type="entry name" value="Transmembrane di-heme cytochromes, Chain C"/>
    <property type="match status" value="1"/>
</dbReference>
<dbReference type="GO" id="GO:0005886">
    <property type="term" value="C:plasma membrane"/>
    <property type="evidence" value="ECO:0007669"/>
    <property type="project" value="UniProtKB-SubCell"/>
</dbReference>
<dbReference type="GO" id="GO:0036397">
    <property type="term" value="F:formate dehydrogenase (quinone) activity"/>
    <property type="evidence" value="ECO:0007669"/>
    <property type="project" value="TreeGrafter"/>
</dbReference>
<dbReference type="PANTHER" id="PTHR30074:SF6">
    <property type="entry name" value="FORMATE DEHYDROGENASE GAMMA SUBUNIT"/>
    <property type="match status" value="1"/>
</dbReference>
<evidence type="ECO:0000256" key="2">
    <source>
        <dbReference type="ARBA" id="ARBA00022475"/>
    </source>
</evidence>
<dbReference type="GO" id="GO:0022904">
    <property type="term" value="P:respiratory electron transport chain"/>
    <property type="evidence" value="ECO:0007669"/>
    <property type="project" value="InterPro"/>
</dbReference>
<dbReference type="GO" id="GO:0009326">
    <property type="term" value="C:formate dehydrogenase complex"/>
    <property type="evidence" value="ECO:0007669"/>
    <property type="project" value="TreeGrafter"/>
</dbReference>
<accession>A0A6J6NKQ3</accession>
<evidence type="ECO:0000256" key="4">
    <source>
        <dbReference type="ARBA" id="ARBA00022989"/>
    </source>
</evidence>
<keyword evidence="2" id="KW-1003">Cell membrane</keyword>
<name>A0A6J6NKQ3_9ZZZZ</name>
<reference evidence="8" key="1">
    <citation type="submission" date="2020-05" db="EMBL/GenBank/DDBJ databases">
        <authorList>
            <person name="Chiriac C."/>
            <person name="Salcher M."/>
            <person name="Ghai R."/>
            <person name="Kavagutti S V."/>
        </authorList>
    </citation>
    <scope>NUCLEOTIDE SEQUENCE</scope>
</reference>
<keyword evidence="3 6" id="KW-0812">Transmembrane</keyword>
<feature type="domain" description="Cytochrome b561 bacterial/Ni-hydrogenase" evidence="7">
    <location>
        <begin position="6"/>
        <end position="176"/>
    </location>
</feature>
<evidence type="ECO:0000256" key="3">
    <source>
        <dbReference type="ARBA" id="ARBA00022692"/>
    </source>
</evidence>
<evidence type="ECO:0000313" key="8">
    <source>
        <dbReference type="EMBL" id="CAB4685325.1"/>
    </source>
</evidence>
<dbReference type="Pfam" id="PF01292">
    <property type="entry name" value="Ni_hydr_CYTB"/>
    <property type="match status" value="1"/>
</dbReference>
<evidence type="ECO:0000256" key="1">
    <source>
        <dbReference type="ARBA" id="ARBA00004651"/>
    </source>
</evidence>
<evidence type="ECO:0000256" key="5">
    <source>
        <dbReference type="ARBA" id="ARBA00023136"/>
    </source>
</evidence>
<dbReference type="EMBL" id="CAEZXP010000001">
    <property type="protein sequence ID" value="CAB4685325.1"/>
    <property type="molecule type" value="Genomic_DNA"/>
</dbReference>
<dbReference type="SUPFAM" id="SSF81342">
    <property type="entry name" value="Transmembrane di-heme cytochromes"/>
    <property type="match status" value="1"/>
</dbReference>
<dbReference type="InterPro" id="IPR011577">
    <property type="entry name" value="Cyt_b561_bac/Ni-Hgenase"/>
</dbReference>
<proteinExistence type="predicted"/>
<comment type="subcellular location">
    <subcellularLocation>
        <location evidence="1">Cell membrane</location>
        <topology evidence="1">Multi-pass membrane protein</topology>
    </subcellularLocation>
</comment>
<dbReference type="GO" id="GO:0009061">
    <property type="term" value="P:anaerobic respiration"/>
    <property type="evidence" value="ECO:0007669"/>
    <property type="project" value="TreeGrafter"/>
</dbReference>
<gene>
    <name evidence="8" type="ORF">UFOPK2399_00245</name>
</gene>
<feature type="transmembrane region" description="Helical" evidence="6">
    <location>
        <begin position="143"/>
        <end position="165"/>
    </location>
</feature>
<evidence type="ECO:0000256" key="6">
    <source>
        <dbReference type="SAM" id="Phobius"/>
    </source>
</evidence>